<dbReference type="EC" id="2.1.1.192" evidence="13"/>
<evidence type="ECO:0000313" key="14">
    <source>
        <dbReference type="Proteomes" id="UP001375370"/>
    </source>
</evidence>
<evidence type="ECO:0000256" key="4">
    <source>
        <dbReference type="ARBA" id="ARBA00022490"/>
    </source>
</evidence>
<evidence type="ECO:0000259" key="12">
    <source>
        <dbReference type="PROSITE" id="PS51918"/>
    </source>
</evidence>
<dbReference type="GO" id="GO:0032259">
    <property type="term" value="P:methylation"/>
    <property type="evidence" value="ECO:0007669"/>
    <property type="project" value="UniProtKB-KW"/>
</dbReference>
<dbReference type="NCBIfam" id="TIGR00048">
    <property type="entry name" value="rRNA_mod_RlmN"/>
    <property type="match status" value="1"/>
</dbReference>
<dbReference type="GO" id="GO:0008168">
    <property type="term" value="F:methyltransferase activity"/>
    <property type="evidence" value="ECO:0007669"/>
    <property type="project" value="UniProtKB-KW"/>
</dbReference>
<evidence type="ECO:0000256" key="9">
    <source>
        <dbReference type="ARBA" id="ARBA00022723"/>
    </source>
</evidence>
<keyword evidence="4" id="KW-0963">Cytoplasm</keyword>
<keyword evidence="14" id="KW-1185">Reference proteome</keyword>
<evidence type="ECO:0000256" key="7">
    <source>
        <dbReference type="ARBA" id="ARBA00022679"/>
    </source>
</evidence>
<sequence length="367" mass="40404">MLQPKVNILDYSPAHLADYLESIGEKSTQSGLLIKGIFKSQVTSLSEIPGVNSSLSGKLAEYAGLGTLDPLEEQISDDGLTRKILFQLEDGKTIESTLMFFRNSSTGRERRTVCVSSQVGCSIGCRYCATGRQGFERNLRPNEILNQILYFLRWLGDTDGDNGKGWLSNVVFMGMGEPLANYENVSHAIAMLNDQRGLGLGSHQLTLSTSGLVPQIRRLAGEKLQVQLAVSLHAANNDMRDYLVPINKKYPLAELMDACHEYADKTGRKIFIEYALFEGVNDSVLGATDLIALLDNLDCTINLIPGNLTSPENFKPTSVEQAMKFQRQLISGGFRTMLRMARGTDIQAGCGQLRSRRLDGDRVAAEE</sequence>
<accession>A0ABZ2J604</accession>
<evidence type="ECO:0000256" key="2">
    <source>
        <dbReference type="ARBA" id="ARBA00004496"/>
    </source>
</evidence>
<evidence type="ECO:0000313" key="13">
    <source>
        <dbReference type="EMBL" id="WWX24571.1"/>
    </source>
</evidence>
<dbReference type="InterPro" id="IPR007197">
    <property type="entry name" value="rSAM"/>
</dbReference>
<evidence type="ECO:0000256" key="3">
    <source>
        <dbReference type="ARBA" id="ARBA00022485"/>
    </source>
</evidence>
<dbReference type="PIRSF" id="PIRSF006004">
    <property type="entry name" value="CHP00048"/>
    <property type="match status" value="1"/>
</dbReference>
<protein>
    <submittedName>
        <fullName evidence="13">23S rRNA (Adenine(2503)-C(2))-methyltransferase RlmN</fullName>
        <ecNumber evidence="13">2.1.1.192</ecNumber>
    </submittedName>
</protein>
<dbReference type="Proteomes" id="UP001375370">
    <property type="component" value="Chromosome"/>
</dbReference>
<proteinExistence type="predicted"/>
<keyword evidence="6 13" id="KW-0489">Methyltransferase</keyword>
<feature type="domain" description="Radical SAM core" evidence="12">
    <location>
        <begin position="107"/>
        <end position="347"/>
    </location>
</feature>
<organism evidence="13 14">
    <name type="scientific">Candidatus Dehalogenimonas loeffleri</name>
    <dbReference type="NCBI Taxonomy" id="3127115"/>
    <lineage>
        <taxon>Bacteria</taxon>
        <taxon>Bacillati</taxon>
        <taxon>Chloroflexota</taxon>
        <taxon>Dehalococcoidia</taxon>
        <taxon>Dehalococcoidales</taxon>
        <taxon>Dehalococcoidaceae</taxon>
        <taxon>Dehalogenimonas</taxon>
    </lineage>
</organism>
<keyword evidence="8" id="KW-0949">S-adenosyl-L-methionine</keyword>
<dbReference type="RefSeq" id="WP_338736680.1">
    <property type="nucleotide sequence ID" value="NZ_CP146612.1"/>
</dbReference>
<comment type="cofactor">
    <cofactor evidence="1">
        <name>[4Fe-4S] cluster</name>
        <dbReference type="ChEBI" id="CHEBI:49883"/>
    </cofactor>
</comment>
<evidence type="ECO:0000256" key="5">
    <source>
        <dbReference type="ARBA" id="ARBA00022552"/>
    </source>
</evidence>
<keyword evidence="5" id="KW-0698">rRNA processing</keyword>
<evidence type="ECO:0000256" key="8">
    <source>
        <dbReference type="ARBA" id="ARBA00022691"/>
    </source>
</evidence>
<keyword evidence="11" id="KW-0411">Iron-sulfur</keyword>
<dbReference type="Pfam" id="PF04055">
    <property type="entry name" value="Radical_SAM"/>
    <property type="match status" value="1"/>
</dbReference>
<dbReference type="PANTHER" id="PTHR30544">
    <property type="entry name" value="23S RRNA METHYLTRANSFERASE"/>
    <property type="match status" value="1"/>
</dbReference>
<comment type="subcellular location">
    <subcellularLocation>
        <location evidence="2">Cytoplasm</location>
    </subcellularLocation>
</comment>
<keyword evidence="10" id="KW-0408">Iron</keyword>
<keyword evidence="7 13" id="KW-0808">Transferase</keyword>
<dbReference type="CDD" id="cd01335">
    <property type="entry name" value="Radical_SAM"/>
    <property type="match status" value="1"/>
</dbReference>
<dbReference type="PANTHER" id="PTHR30544:SF5">
    <property type="entry name" value="RADICAL SAM CORE DOMAIN-CONTAINING PROTEIN"/>
    <property type="match status" value="1"/>
</dbReference>
<keyword evidence="9" id="KW-0479">Metal-binding</keyword>
<dbReference type="InterPro" id="IPR004383">
    <property type="entry name" value="rRNA_lsu_MTrfase_RlmN/Cfr"/>
</dbReference>
<evidence type="ECO:0000256" key="6">
    <source>
        <dbReference type="ARBA" id="ARBA00022603"/>
    </source>
</evidence>
<gene>
    <name evidence="13" type="primary">rlmN</name>
    <name evidence="13" type="ORF">V8247_04685</name>
</gene>
<dbReference type="PROSITE" id="PS51918">
    <property type="entry name" value="RADICAL_SAM"/>
    <property type="match status" value="1"/>
</dbReference>
<dbReference type="InterPro" id="IPR058240">
    <property type="entry name" value="rSAM_sf"/>
</dbReference>
<keyword evidence="3" id="KW-0004">4Fe-4S</keyword>
<evidence type="ECO:0000256" key="11">
    <source>
        <dbReference type="ARBA" id="ARBA00023014"/>
    </source>
</evidence>
<dbReference type="EMBL" id="CP146612">
    <property type="protein sequence ID" value="WWX24571.1"/>
    <property type="molecule type" value="Genomic_DNA"/>
</dbReference>
<dbReference type="SUPFAM" id="SSF102114">
    <property type="entry name" value="Radical SAM enzymes"/>
    <property type="match status" value="1"/>
</dbReference>
<evidence type="ECO:0000256" key="10">
    <source>
        <dbReference type="ARBA" id="ARBA00023004"/>
    </source>
</evidence>
<dbReference type="InterPro" id="IPR027492">
    <property type="entry name" value="RNA_MTrfase_RlmN"/>
</dbReference>
<dbReference type="InterPro" id="IPR013785">
    <property type="entry name" value="Aldolase_TIM"/>
</dbReference>
<dbReference type="SFLD" id="SFLDF00275">
    <property type="entry name" value="adenosine_C2_methyltransferase"/>
    <property type="match status" value="1"/>
</dbReference>
<dbReference type="InterPro" id="IPR040072">
    <property type="entry name" value="Methyltransferase_A"/>
</dbReference>
<dbReference type="Gene3D" id="3.20.20.70">
    <property type="entry name" value="Aldolase class I"/>
    <property type="match status" value="1"/>
</dbReference>
<reference evidence="13 14" key="1">
    <citation type="submission" date="2024-03" db="EMBL/GenBank/DDBJ databases">
        <title>A Dehalogenimonas Isolated from Estuarine Sediments Dihaloeliminates Chlorinated Alkanes.</title>
        <authorList>
            <person name="Yang Y."/>
            <person name="Wang H."/>
        </authorList>
    </citation>
    <scope>NUCLEOTIDE SEQUENCE [LARGE SCALE GENOMIC DNA]</scope>
    <source>
        <strain evidence="13 14">W</strain>
    </source>
</reference>
<dbReference type="SFLD" id="SFLDG01062">
    <property type="entry name" value="methyltransferase_(Class_A)"/>
    <property type="match status" value="1"/>
</dbReference>
<name>A0ABZ2J604_9CHLR</name>
<dbReference type="SFLD" id="SFLDS00029">
    <property type="entry name" value="Radical_SAM"/>
    <property type="match status" value="1"/>
</dbReference>
<evidence type="ECO:0000256" key="1">
    <source>
        <dbReference type="ARBA" id="ARBA00001966"/>
    </source>
</evidence>